<dbReference type="RefSeq" id="WP_134117738.1">
    <property type="nucleotide sequence ID" value="NZ_SOEG01000023.1"/>
</dbReference>
<dbReference type="GO" id="GO:0005524">
    <property type="term" value="F:ATP binding"/>
    <property type="evidence" value="ECO:0007669"/>
    <property type="project" value="UniProtKB-KW"/>
</dbReference>
<evidence type="ECO:0000256" key="2">
    <source>
        <dbReference type="ARBA" id="ARBA00022741"/>
    </source>
</evidence>
<dbReference type="EMBL" id="SOEG01000023">
    <property type="protein sequence ID" value="TDX48964.1"/>
    <property type="molecule type" value="Genomic_DNA"/>
</dbReference>
<accession>A0A4V3GXS4</accession>
<evidence type="ECO:0000313" key="6">
    <source>
        <dbReference type="Proteomes" id="UP000295832"/>
    </source>
</evidence>
<keyword evidence="6" id="KW-1185">Reference proteome</keyword>
<dbReference type="PANTHER" id="PTHR43423:SF1">
    <property type="entry name" value="ABC TRANSPORTER I FAMILY MEMBER 17"/>
    <property type="match status" value="1"/>
</dbReference>
<gene>
    <name evidence="5" type="ORF">C7959_12329</name>
</gene>
<dbReference type="PROSITE" id="PS50893">
    <property type="entry name" value="ABC_TRANSPORTER_2"/>
    <property type="match status" value="1"/>
</dbReference>
<dbReference type="AlphaFoldDB" id="A0A4V3GXS4"/>
<protein>
    <submittedName>
        <fullName evidence="5">Putative ABC transport system ATP-binding protein</fullName>
    </submittedName>
</protein>
<evidence type="ECO:0000256" key="3">
    <source>
        <dbReference type="ARBA" id="ARBA00022840"/>
    </source>
</evidence>
<evidence type="ECO:0000256" key="1">
    <source>
        <dbReference type="ARBA" id="ARBA00022448"/>
    </source>
</evidence>
<dbReference type="Gene3D" id="3.40.50.300">
    <property type="entry name" value="P-loop containing nucleotide triphosphate hydrolases"/>
    <property type="match status" value="1"/>
</dbReference>
<dbReference type="SMART" id="SM00382">
    <property type="entry name" value="AAA"/>
    <property type="match status" value="1"/>
</dbReference>
<dbReference type="SUPFAM" id="SSF52540">
    <property type="entry name" value="P-loop containing nucleoside triphosphate hydrolases"/>
    <property type="match status" value="1"/>
</dbReference>
<dbReference type="InterPro" id="IPR003439">
    <property type="entry name" value="ABC_transporter-like_ATP-bd"/>
</dbReference>
<dbReference type="PROSITE" id="PS00211">
    <property type="entry name" value="ABC_TRANSPORTER_1"/>
    <property type="match status" value="1"/>
</dbReference>
<dbReference type="InterPro" id="IPR003593">
    <property type="entry name" value="AAA+_ATPase"/>
</dbReference>
<dbReference type="Pfam" id="PF00005">
    <property type="entry name" value="ABC_tran"/>
    <property type="match status" value="1"/>
</dbReference>
<reference evidence="5 6" key="1">
    <citation type="submission" date="2019-03" db="EMBL/GenBank/DDBJ databases">
        <title>Subsurface microbial communities from deep shales in Ohio and West Virginia, USA.</title>
        <authorList>
            <person name="Wrighton K."/>
        </authorList>
    </citation>
    <scope>NUCLEOTIDE SEQUENCE [LARGE SCALE GENOMIC DNA]</scope>
    <source>
        <strain evidence="5 6">MSL 6dP</strain>
    </source>
</reference>
<evidence type="ECO:0000259" key="4">
    <source>
        <dbReference type="PROSITE" id="PS50893"/>
    </source>
</evidence>
<feature type="domain" description="ABC transporter" evidence="4">
    <location>
        <begin position="2"/>
        <end position="211"/>
    </location>
</feature>
<dbReference type="PANTHER" id="PTHR43423">
    <property type="entry name" value="ABC TRANSPORTER I FAMILY MEMBER 17"/>
    <property type="match status" value="1"/>
</dbReference>
<proteinExistence type="predicted"/>
<organism evidence="5 6">
    <name type="scientific">Orenia marismortui</name>
    <dbReference type="NCBI Taxonomy" id="46469"/>
    <lineage>
        <taxon>Bacteria</taxon>
        <taxon>Bacillati</taxon>
        <taxon>Bacillota</taxon>
        <taxon>Clostridia</taxon>
        <taxon>Halanaerobiales</taxon>
        <taxon>Halobacteroidaceae</taxon>
        <taxon>Orenia</taxon>
    </lineage>
</organism>
<dbReference type="InterPro" id="IPR017871">
    <property type="entry name" value="ABC_transporter-like_CS"/>
</dbReference>
<evidence type="ECO:0000313" key="5">
    <source>
        <dbReference type="EMBL" id="TDX48964.1"/>
    </source>
</evidence>
<dbReference type="GO" id="GO:0016887">
    <property type="term" value="F:ATP hydrolysis activity"/>
    <property type="evidence" value="ECO:0007669"/>
    <property type="project" value="InterPro"/>
</dbReference>
<dbReference type="Proteomes" id="UP000295832">
    <property type="component" value="Unassembled WGS sequence"/>
</dbReference>
<comment type="caution">
    <text evidence="5">The sequence shown here is derived from an EMBL/GenBank/DDBJ whole genome shotgun (WGS) entry which is preliminary data.</text>
</comment>
<keyword evidence="1" id="KW-0813">Transport</keyword>
<sequence length="211" mass="23609">MFSLEKVKFKDILDIDKLEIDNKITVIIGPSGAGKSTLLKLLNNMISVDSGTILYNGKDLNQINPIGLRREVIMLAQTPIIFEGTVKDNLEAAFKLREEVVANEEKLKEVLKVVHLDKELTDNAEKLSGGEKQRLSLARILLSNPKVLLLDEPSSALDQETERLLIETVVDYVKDRDKTLVMITHSKDIALEYGDKVISLKEGRVVREEGS</sequence>
<dbReference type="STRING" id="926561.GCA_000379025_02749"/>
<dbReference type="CDD" id="cd03228">
    <property type="entry name" value="ABCC_MRP_Like"/>
    <property type="match status" value="1"/>
</dbReference>
<keyword evidence="3 5" id="KW-0067">ATP-binding</keyword>
<keyword evidence="2" id="KW-0547">Nucleotide-binding</keyword>
<dbReference type="InterPro" id="IPR027417">
    <property type="entry name" value="P-loop_NTPase"/>
</dbReference>
<name>A0A4V3GXS4_9FIRM</name>